<proteinExistence type="predicted"/>
<evidence type="ECO:0000313" key="3">
    <source>
        <dbReference type="Proteomes" id="UP001432027"/>
    </source>
</evidence>
<evidence type="ECO:0000256" key="1">
    <source>
        <dbReference type="SAM" id="MobiDB-lite"/>
    </source>
</evidence>
<sequence length="111" mass="11903">MYHIPAAATPIYSIDQHDLESARDAANQAEEDAAHSVFNETLEAIEKAEEAVSTVAHELLDGAKEAVSTAGRLVSDTYRRLSESFDGTEQTGQAGHEAATPNLTDTILTMD</sequence>
<feature type="region of interest" description="Disordered" evidence="1">
    <location>
        <begin position="86"/>
        <end position="111"/>
    </location>
</feature>
<accession>A0AAV5UHK8</accession>
<protein>
    <recommendedName>
        <fullName evidence="4">SXP/RAL-2 family protein Ani s 5-like cation-binding domain-containing protein</fullName>
    </recommendedName>
</protein>
<gene>
    <name evidence="2" type="ORF">PENTCL1PPCAC_27961</name>
</gene>
<name>A0AAV5UHK8_9BILA</name>
<feature type="compositionally biased region" description="Polar residues" evidence="1">
    <location>
        <begin position="101"/>
        <end position="111"/>
    </location>
</feature>
<dbReference type="EMBL" id="BTSX01000006">
    <property type="protein sequence ID" value="GMT05787.1"/>
    <property type="molecule type" value="Genomic_DNA"/>
</dbReference>
<organism evidence="2 3">
    <name type="scientific">Pristionchus entomophagus</name>
    <dbReference type="NCBI Taxonomy" id="358040"/>
    <lineage>
        <taxon>Eukaryota</taxon>
        <taxon>Metazoa</taxon>
        <taxon>Ecdysozoa</taxon>
        <taxon>Nematoda</taxon>
        <taxon>Chromadorea</taxon>
        <taxon>Rhabditida</taxon>
        <taxon>Rhabditina</taxon>
        <taxon>Diplogasteromorpha</taxon>
        <taxon>Diplogasteroidea</taxon>
        <taxon>Neodiplogasteridae</taxon>
        <taxon>Pristionchus</taxon>
    </lineage>
</organism>
<evidence type="ECO:0008006" key="4">
    <source>
        <dbReference type="Google" id="ProtNLM"/>
    </source>
</evidence>
<dbReference type="AlphaFoldDB" id="A0AAV5UHK8"/>
<dbReference type="Proteomes" id="UP001432027">
    <property type="component" value="Unassembled WGS sequence"/>
</dbReference>
<evidence type="ECO:0000313" key="2">
    <source>
        <dbReference type="EMBL" id="GMT05787.1"/>
    </source>
</evidence>
<keyword evidence="3" id="KW-1185">Reference proteome</keyword>
<reference evidence="2" key="1">
    <citation type="submission" date="2023-10" db="EMBL/GenBank/DDBJ databases">
        <title>Genome assembly of Pristionchus species.</title>
        <authorList>
            <person name="Yoshida K."/>
            <person name="Sommer R.J."/>
        </authorList>
    </citation>
    <scope>NUCLEOTIDE SEQUENCE</scope>
    <source>
        <strain evidence="2">RS0144</strain>
    </source>
</reference>
<comment type="caution">
    <text evidence="2">The sequence shown here is derived from an EMBL/GenBank/DDBJ whole genome shotgun (WGS) entry which is preliminary data.</text>
</comment>